<keyword evidence="4" id="KW-0540">Nuclease</keyword>
<feature type="transmembrane region" description="Helical" evidence="2">
    <location>
        <begin position="39"/>
        <end position="57"/>
    </location>
</feature>
<dbReference type="SUPFAM" id="SSF56219">
    <property type="entry name" value="DNase I-like"/>
    <property type="match status" value="1"/>
</dbReference>
<protein>
    <submittedName>
        <fullName evidence="4">Endonuclease</fullName>
    </submittedName>
</protein>
<name>A0AA37V7U5_9BACT</name>
<evidence type="ECO:0000259" key="3">
    <source>
        <dbReference type="Pfam" id="PF03372"/>
    </source>
</evidence>
<dbReference type="Gene3D" id="3.60.10.10">
    <property type="entry name" value="Endonuclease/exonuclease/phosphatase"/>
    <property type="match status" value="1"/>
</dbReference>
<feature type="transmembrane region" description="Helical" evidence="2">
    <location>
        <begin position="6"/>
        <end position="27"/>
    </location>
</feature>
<keyword evidence="4" id="KW-0378">Hydrolase</keyword>
<dbReference type="Proteomes" id="UP001161325">
    <property type="component" value="Unassembled WGS sequence"/>
</dbReference>
<dbReference type="Pfam" id="PF03372">
    <property type="entry name" value="Exo_endo_phos"/>
    <property type="match status" value="1"/>
</dbReference>
<evidence type="ECO:0000256" key="1">
    <source>
        <dbReference type="SAM" id="MobiDB-lite"/>
    </source>
</evidence>
<accession>A0AA37V7U5</accession>
<organism evidence="4 5">
    <name type="scientific">Roseisolibacter agri</name>
    <dbReference type="NCBI Taxonomy" id="2014610"/>
    <lineage>
        <taxon>Bacteria</taxon>
        <taxon>Pseudomonadati</taxon>
        <taxon>Gemmatimonadota</taxon>
        <taxon>Gemmatimonadia</taxon>
        <taxon>Gemmatimonadales</taxon>
        <taxon>Gemmatimonadaceae</taxon>
        <taxon>Roseisolibacter</taxon>
    </lineage>
</organism>
<keyword evidence="2" id="KW-0812">Transmembrane</keyword>
<comment type="caution">
    <text evidence="4">The sequence shown here is derived from an EMBL/GenBank/DDBJ whole genome shotgun (WGS) entry which is preliminary data.</text>
</comment>
<reference evidence="4" key="1">
    <citation type="submission" date="2022-08" db="EMBL/GenBank/DDBJ databases">
        <title>Draft genome sequencing of Roseisolibacter agri AW1220.</title>
        <authorList>
            <person name="Tobiishi Y."/>
            <person name="Tonouchi A."/>
        </authorList>
    </citation>
    <scope>NUCLEOTIDE SEQUENCE</scope>
    <source>
        <strain evidence="4">AW1220</strain>
    </source>
</reference>
<evidence type="ECO:0000313" key="5">
    <source>
        <dbReference type="Proteomes" id="UP001161325"/>
    </source>
</evidence>
<evidence type="ECO:0000313" key="4">
    <source>
        <dbReference type="EMBL" id="GLC27101.1"/>
    </source>
</evidence>
<feature type="domain" description="Endonuclease/exonuclease/phosphatase" evidence="3">
    <location>
        <begin position="113"/>
        <end position="318"/>
    </location>
</feature>
<proteinExistence type="predicted"/>
<feature type="region of interest" description="Disordered" evidence="1">
    <location>
        <begin position="334"/>
        <end position="363"/>
    </location>
</feature>
<feature type="compositionally biased region" description="Basic and acidic residues" evidence="1">
    <location>
        <begin position="341"/>
        <end position="353"/>
    </location>
</feature>
<dbReference type="RefSeq" id="WP_284351547.1">
    <property type="nucleotide sequence ID" value="NZ_BRXS01000005.1"/>
</dbReference>
<keyword evidence="4" id="KW-0255">Endonuclease</keyword>
<dbReference type="EMBL" id="BRXS01000005">
    <property type="protein sequence ID" value="GLC27101.1"/>
    <property type="molecule type" value="Genomic_DNA"/>
</dbReference>
<evidence type="ECO:0000256" key="2">
    <source>
        <dbReference type="SAM" id="Phobius"/>
    </source>
</evidence>
<gene>
    <name evidence="4" type="ORF">rosag_36140</name>
</gene>
<dbReference type="GO" id="GO:0004519">
    <property type="term" value="F:endonuclease activity"/>
    <property type="evidence" value="ECO:0007669"/>
    <property type="project" value="UniProtKB-KW"/>
</dbReference>
<keyword evidence="2" id="KW-1133">Transmembrane helix</keyword>
<dbReference type="InterPro" id="IPR036691">
    <property type="entry name" value="Endo/exonu/phosph_ase_sf"/>
</dbReference>
<sequence length="363" mass="40295">MSLDGVLVGVALVLGAVAVGATALSLVRAKYWWVRVWDFPRVQLFVAALASLGLWAMTGGVEFLPDQGVQGALGAVLVVQGAAIWRYTRLAPREVQHARHPEPARALSLVESNVLQTNRESDRLIGVVRAVDPDVMLFVETDHWWQERLDAAFAGSHPHALRCALENTYGMLLYSRLPLEDARIEFLLKPDIPSMQATVRLRGGEPLWLNCVHPRPPAPGESDESLERDAELLLVGKRVRDARLPVIVLGDLNDVAWSRTTRLFQKTSRLLDPRKGRGFYSTFHARYPGLRWPLDHVFFSDRLRLVRIARLGYVGSDHFPVHLVLDLEPEAAAEQQAPEAKASDLAEAHETVAEARNGGTSRG</sequence>
<dbReference type="AlphaFoldDB" id="A0AA37V7U5"/>
<keyword evidence="5" id="KW-1185">Reference proteome</keyword>
<keyword evidence="2" id="KW-0472">Membrane</keyword>
<dbReference type="InterPro" id="IPR005135">
    <property type="entry name" value="Endo/exonuclease/phosphatase"/>
</dbReference>